<keyword evidence="3" id="KW-1185">Reference proteome</keyword>
<dbReference type="AlphaFoldDB" id="A0A7C9PKD2"/>
<dbReference type="CDD" id="cd20299">
    <property type="entry name" value="cupin_YP766765-like"/>
    <property type="match status" value="1"/>
</dbReference>
<evidence type="ECO:0000259" key="1">
    <source>
        <dbReference type="Pfam" id="PF07883"/>
    </source>
</evidence>
<evidence type="ECO:0000313" key="3">
    <source>
        <dbReference type="Proteomes" id="UP000484255"/>
    </source>
</evidence>
<dbReference type="SUPFAM" id="SSF51182">
    <property type="entry name" value="RmlC-like cupins"/>
    <property type="match status" value="1"/>
</dbReference>
<protein>
    <submittedName>
        <fullName evidence="2">Cupin domain-containing protein</fullName>
    </submittedName>
</protein>
<comment type="caution">
    <text evidence="2">The sequence shown here is derived from an EMBL/GenBank/DDBJ whole genome shotgun (WGS) entry which is preliminary data.</text>
</comment>
<dbReference type="EMBL" id="JAAGOH010000030">
    <property type="protein sequence ID" value="NDY93230.1"/>
    <property type="molecule type" value="Genomic_DNA"/>
</dbReference>
<reference evidence="2 3" key="1">
    <citation type="submission" date="2020-02" db="EMBL/GenBank/DDBJ databases">
        <title>Ideonella bacterium strain TBM-1.</title>
        <authorList>
            <person name="Chen W.-M."/>
        </authorList>
    </citation>
    <scope>NUCLEOTIDE SEQUENCE [LARGE SCALE GENOMIC DNA]</scope>
    <source>
        <strain evidence="2 3">TBM-1</strain>
    </source>
</reference>
<dbReference type="Gene3D" id="2.60.120.10">
    <property type="entry name" value="Jelly Rolls"/>
    <property type="match status" value="1"/>
</dbReference>
<accession>A0A7C9PKD2</accession>
<dbReference type="Pfam" id="PF07883">
    <property type="entry name" value="Cupin_2"/>
    <property type="match status" value="1"/>
</dbReference>
<feature type="domain" description="Cupin type-2" evidence="1">
    <location>
        <begin position="40"/>
        <end position="107"/>
    </location>
</feature>
<sequence length="123" mass="12958">MHIKRFGQAAPYEAPNHYDMRALRLQGFEAGGPGQFWVGLSHLLPGGGAGPDSSALEKVYVVLAGAVNLKTAGEEAVLGPLDSVCIPPGEVREMRNHGNEVATLLVVMPYPPGGAPQGQEKRS</sequence>
<dbReference type="Proteomes" id="UP000484255">
    <property type="component" value="Unassembled WGS sequence"/>
</dbReference>
<dbReference type="InterPro" id="IPR014710">
    <property type="entry name" value="RmlC-like_jellyroll"/>
</dbReference>
<evidence type="ECO:0000313" key="2">
    <source>
        <dbReference type="EMBL" id="NDY93230.1"/>
    </source>
</evidence>
<dbReference type="RefSeq" id="WP_163459277.1">
    <property type="nucleotide sequence ID" value="NZ_JAAGOH010000030.1"/>
</dbReference>
<gene>
    <name evidence="2" type="ORF">G3A44_18710</name>
</gene>
<proteinExistence type="predicted"/>
<organism evidence="2 3">
    <name type="scientific">Ideonella livida</name>
    <dbReference type="NCBI Taxonomy" id="2707176"/>
    <lineage>
        <taxon>Bacteria</taxon>
        <taxon>Pseudomonadati</taxon>
        <taxon>Pseudomonadota</taxon>
        <taxon>Betaproteobacteria</taxon>
        <taxon>Burkholderiales</taxon>
        <taxon>Sphaerotilaceae</taxon>
        <taxon>Ideonella</taxon>
    </lineage>
</organism>
<dbReference type="InterPro" id="IPR011051">
    <property type="entry name" value="RmlC_Cupin_sf"/>
</dbReference>
<name>A0A7C9PKD2_9BURK</name>
<dbReference type="InterPro" id="IPR013096">
    <property type="entry name" value="Cupin_2"/>
</dbReference>